<organism evidence="1 2">
    <name type="scientific">Carboxylicivirga marina</name>
    <dbReference type="NCBI Taxonomy" id="2800988"/>
    <lineage>
        <taxon>Bacteria</taxon>
        <taxon>Pseudomonadati</taxon>
        <taxon>Bacteroidota</taxon>
        <taxon>Bacteroidia</taxon>
        <taxon>Marinilabiliales</taxon>
        <taxon>Marinilabiliaceae</taxon>
        <taxon>Carboxylicivirga</taxon>
    </lineage>
</organism>
<dbReference type="RefSeq" id="WP_200465873.1">
    <property type="nucleotide sequence ID" value="NZ_JAENRR010000038.1"/>
</dbReference>
<keyword evidence="2" id="KW-1185">Reference proteome</keyword>
<proteinExistence type="predicted"/>
<reference evidence="1 2" key="1">
    <citation type="submission" date="2021-01" db="EMBL/GenBank/DDBJ databases">
        <title>Carboxyliciviraga sp.nov., isolated from coastal sediments.</title>
        <authorList>
            <person name="Lu D."/>
            <person name="Zhang T."/>
        </authorList>
    </citation>
    <scope>NUCLEOTIDE SEQUENCE [LARGE SCALE GENOMIC DNA]</scope>
    <source>
        <strain evidence="1 2">N1Y132</strain>
    </source>
</reference>
<comment type="caution">
    <text evidence="1">The sequence shown here is derived from an EMBL/GenBank/DDBJ whole genome shotgun (WGS) entry which is preliminary data.</text>
</comment>
<dbReference type="EMBL" id="JAENRR010000038">
    <property type="protein sequence ID" value="MBK3518647.1"/>
    <property type="molecule type" value="Genomic_DNA"/>
</dbReference>
<dbReference type="Proteomes" id="UP000605676">
    <property type="component" value="Unassembled WGS sequence"/>
</dbReference>
<name>A0ABS1HM76_9BACT</name>
<evidence type="ECO:0000313" key="2">
    <source>
        <dbReference type="Proteomes" id="UP000605676"/>
    </source>
</evidence>
<gene>
    <name evidence="1" type="ORF">JIV24_14975</name>
</gene>
<evidence type="ECO:0000313" key="1">
    <source>
        <dbReference type="EMBL" id="MBK3518647.1"/>
    </source>
</evidence>
<sequence>MNDLVHLDSTQVPFIKVHLKNGGVSILQNWQVYAEQDCLKGIGIEWDYNREVKYEGDLAYVFDEVTLLETNNYSVLQSLDQSRFSALALITGVNMALTIMCATNPKACWGSCPTFFIGNNNKLLETRAEGFSSAITPSMEMKDIDALRTVTTESYLNLIMTNEALETHVVNQLSLLAVKTAQHESAFVDQDNRFYTAEHPMSPSSVSVNDHNILPQLCASDGIEYFSESDHDDLSVKEEIIMRFNTNSSAPKGIVLQYRQTLLTTFLLYTGYSYMGNEVGDFLSQIERDESKRKMVSKPYELLGGIEISYYCLKNKKWKKVDEIYETGPIASNQVLVPLPDNMIIGDDLHLKINMTRGLWRLDYIGLSHNIVEADAEIVHPCACLSYDKSMDKELLSLVCDNDADYLVSLPGERYHFVFELPALPAEYSNTVFLLSKGYYLEWIRSEWMQYKDHKRLKRMLMNHAGEWKALAREFKLVEDDMERAFWNSRLRESFK</sequence>
<accession>A0ABS1HM76</accession>
<protein>
    <submittedName>
        <fullName evidence="1">Uncharacterized protein</fullName>
    </submittedName>
</protein>